<name>A0ABR0RJN9_9EURO</name>
<comment type="caution">
    <text evidence="2">The sequence shown here is derived from an EMBL/GenBank/DDBJ whole genome shotgun (WGS) entry which is preliminary data.</text>
</comment>
<gene>
    <name evidence="2" type="ORF">PMZ80_007217</name>
</gene>
<evidence type="ECO:0000256" key="1">
    <source>
        <dbReference type="ARBA" id="ARBA00023254"/>
    </source>
</evidence>
<dbReference type="RefSeq" id="XP_064728890.1">
    <property type="nucleotide sequence ID" value="XM_064875625.1"/>
</dbReference>
<dbReference type="Pfam" id="PF08631">
    <property type="entry name" value="SPO22"/>
    <property type="match status" value="1"/>
</dbReference>
<sequence length="421" mass="46954">MTVASRSQTGSIIDFSSHLRSVLQKSQNALPDDCPDVLLYTSTLPLAPTEFSKSQKIELREHAVCIWNSCNLISASGNPQNIAGVAKLRAFTYLLLASIAPPSSKKSANISKLFENFLTATRECLQAGLVELAGRVLELEANTPILLNKVDTNQENVQEHISCMIDYYSLRLLYDWRRHRADLADRHYSSLLNMPYRLQEADAEKIVDLLFEIGRECLSQQDIHSAISWLERAMHMMNADGAYDSFAGSDLRLNVMHCLAQALSALPDHDDAVRARDILKQLEKEYGAKLPILLLSLEVACNQHELDSDTISNQLEGIIHTAHLIEANHRLIMYYIQQLTSASPLHATRCLKHYLLQRLIPEGNFDWTEKSIVSYIAMHSTQDFSGSAPVVQGLEQELGVFSEAMKCSLGPVAAQAAHVLV</sequence>
<dbReference type="Proteomes" id="UP001334248">
    <property type="component" value="Unassembled WGS sequence"/>
</dbReference>
<dbReference type="InterPro" id="IPR013940">
    <property type="entry name" value="Spo22/ZIP4/TEX11"/>
</dbReference>
<evidence type="ECO:0000313" key="2">
    <source>
        <dbReference type="EMBL" id="KAK5940800.1"/>
    </source>
</evidence>
<dbReference type="EMBL" id="JAVHJV010000008">
    <property type="protein sequence ID" value="KAK5940800.1"/>
    <property type="molecule type" value="Genomic_DNA"/>
</dbReference>
<dbReference type="PANTHER" id="PTHR40375:SF2">
    <property type="entry name" value="SPORULATION-SPECIFIC PROTEIN 22"/>
    <property type="match status" value="1"/>
</dbReference>
<dbReference type="PANTHER" id="PTHR40375">
    <property type="entry name" value="SPORULATION-SPECIFIC PROTEIN 22"/>
    <property type="match status" value="1"/>
</dbReference>
<proteinExistence type="predicted"/>
<reference evidence="2 3" key="1">
    <citation type="journal article" date="2023" name="Res Sq">
        <title>Genomic and morphological characterization of Knufia obscura isolated from the Mars 2020 spacecraft assembly facility.</title>
        <authorList>
            <person name="Chander A.M."/>
            <person name="Teixeira M.M."/>
            <person name="Singh N.K."/>
            <person name="Williams M.P."/>
            <person name="Parker C.W."/>
            <person name="Leo P."/>
            <person name="Stajich J.E."/>
            <person name="Torok T."/>
            <person name="Tighe S."/>
            <person name="Mason C.E."/>
            <person name="Venkateswaran K."/>
        </authorList>
    </citation>
    <scope>NUCLEOTIDE SEQUENCE [LARGE SCALE GENOMIC DNA]</scope>
    <source>
        <strain evidence="2 3">CCFEE 5817</strain>
    </source>
</reference>
<organism evidence="2 3">
    <name type="scientific">Knufia obscura</name>
    <dbReference type="NCBI Taxonomy" id="1635080"/>
    <lineage>
        <taxon>Eukaryota</taxon>
        <taxon>Fungi</taxon>
        <taxon>Dikarya</taxon>
        <taxon>Ascomycota</taxon>
        <taxon>Pezizomycotina</taxon>
        <taxon>Eurotiomycetes</taxon>
        <taxon>Chaetothyriomycetidae</taxon>
        <taxon>Chaetothyriales</taxon>
        <taxon>Trichomeriaceae</taxon>
        <taxon>Knufia</taxon>
    </lineage>
</organism>
<protein>
    <recommendedName>
        <fullName evidence="4">Protein ZIP4 homolog</fullName>
    </recommendedName>
</protein>
<keyword evidence="1" id="KW-0469">Meiosis</keyword>
<dbReference type="GeneID" id="90000666"/>
<keyword evidence="3" id="KW-1185">Reference proteome</keyword>
<accession>A0ABR0RJN9</accession>
<dbReference type="InterPro" id="IPR039057">
    <property type="entry name" value="Spo22/ZIP4"/>
</dbReference>
<evidence type="ECO:0000313" key="3">
    <source>
        <dbReference type="Proteomes" id="UP001334248"/>
    </source>
</evidence>
<evidence type="ECO:0008006" key="4">
    <source>
        <dbReference type="Google" id="ProtNLM"/>
    </source>
</evidence>